<gene>
    <name evidence="1" type="ordered locus">Runsl_4108</name>
</gene>
<evidence type="ECO:0008006" key="3">
    <source>
        <dbReference type="Google" id="ProtNLM"/>
    </source>
</evidence>
<reference evidence="2" key="1">
    <citation type="submission" date="2011-06" db="EMBL/GenBank/DDBJ databases">
        <title>The complete genome of chromosome of Runella slithyformis DSM 19594.</title>
        <authorList>
            <consortium name="US DOE Joint Genome Institute (JGI-PGF)"/>
            <person name="Lucas S."/>
            <person name="Han J."/>
            <person name="Lapidus A."/>
            <person name="Bruce D."/>
            <person name="Goodwin L."/>
            <person name="Pitluck S."/>
            <person name="Peters L."/>
            <person name="Kyrpides N."/>
            <person name="Mavromatis K."/>
            <person name="Ivanova N."/>
            <person name="Ovchinnikova G."/>
            <person name="Zhang X."/>
            <person name="Misra M."/>
            <person name="Detter J.C."/>
            <person name="Tapia R."/>
            <person name="Han C."/>
            <person name="Land M."/>
            <person name="Hauser L."/>
            <person name="Markowitz V."/>
            <person name="Cheng J.-F."/>
            <person name="Hugenholtz P."/>
            <person name="Woyke T."/>
            <person name="Wu D."/>
            <person name="Tindall B."/>
            <person name="Faehrich R."/>
            <person name="Brambilla E."/>
            <person name="Klenk H.-P."/>
            <person name="Eisen J.A."/>
        </authorList>
    </citation>
    <scope>NUCLEOTIDE SEQUENCE [LARGE SCALE GENOMIC DNA]</scope>
    <source>
        <strain evidence="2">ATCC 29530 / DSM 19594 / LMG 11500 / NCIMB 11436 / LSU 4</strain>
    </source>
</reference>
<dbReference type="KEGG" id="rsi:Runsl_4108"/>
<dbReference type="AlphaFoldDB" id="A0A7U3ZNG6"/>
<proteinExistence type="predicted"/>
<evidence type="ECO:0000313" key="1">
    <source>
        <dbReference type="EMBL" id="AEI50455.1"/>
    </source>
</evidence>
<name>A0A7U3ZNG6_RUNSL</name>
<reference evidence="1 2" key="2">
    <citation type="journal article" date="2012" name="Stand. Genomic Sci.">
        <title>Complete genome sequence of the aquatic bacterium Runella slithyformis type strain (LSU 4(T)).</title>
        <authorList>
            <person name="Copeland A."/>
            <person name="Zhang X."/>
            <person name="Misra M."/>
            <person name="Lapidus A."/>
            <person name="Nolan M."/>
            <person name="Lucas S."/>
            <person name="Deshpande S."/>
            <person name="Cheng J.F."/>
            <person name="Tapia R."/>
            <person name="Goodwin L.A."/>
            <person name="Pitluck S."/>
            <person name="Liolios K."/>
            <person name="Pagani I."/>
            <person name="Ivanova N."/>
            <person name="Mikhailova N."/>
            <person name="Pati A."/>
            <person name="Chen A."/>
            <person name="Palaniappan K."/>
            <person name="Land M."/>
            <person name="Hauser L."/>
            <person name="Pan C."/>
            <person name="Jeffries C.D."/>
            <person name="Detter J.C."/>
            <person name="Brambilla E.M."/>
            <person name="Rohde M."/>
            <person name="Djao O.D."/>
            <person name="Goker M."/>
            <person name="Sikorski J."/>
            <person name="Tindall B.J."/>
            <person name="Woyke T."/>
            <person name="Bristow J."/>
            <person name="Eisen J.A."/>
            <person name="Markowitz V."/>
            <person name="Hugenholtz P."/>
            <person name="Kyrpides N.C."/>
            <person name="Klenk H.P."/>
            <person name="Mavromatis K."/>
        </authorList>
    </citation>
    <scope>NUCLEOTIDE SEQUENCE [LARGE SCALE GENOMIC DNA]</scope>
    <source>
        <strain evidence="2">ATCC 29530 / DSM 19594 / LMG 11500 / NCIMB 11436 / LSU 4</strain>
    </source>
</reference>
<dbReference type="RefSeq" id="WP_013929753.1">
    <property type="nucleotide sequence ID" value="NC_015703.1"/>
</dbReference>
<organism evidence="1 2">
    <name type="scientific">Runella slithyformis (strain ATCC 29530 / DSM 19594 / LMG 11500 / NCIMB 11436 / LSU 4)</name>
    <dbReference type="NCBI Taxonomy" id="761193"/>
    <lineage>
        <taxon>Bacteria</taxon>
        <taxon>Pseudomonadati</taxon>
        <taxon>Bacteroidota</taxon>
        <taxon>Cytophagia</taxon>
        <taxon>Cytophagales</taxon>
        <taxon>Spirosomataceae</taxon>
        <taxon>Runella</taxon>
    </lineage>
</organism>
<sequence>MKKKAIFILLVYIFFAFIITPSYAQLFNPIRKSIDVGFAGDNKLSNVGFQYNQYLKLNRKGIFQVGWGIRSSHLRANTLDYTTAPSALTKGKSGLAPNAPNIDTLQIRTAITSFNFNIGFQLSFFNRFDLGVNADLLGLALGARRSGFHLGSAGYNKADSLNLHQTFQQARPRGLSILLPNDHVKGTLNSELFIRLRFSEKIALKAGYLWAVSEYQTDKLLVNDNRRFRFRSKMLSLGLSFPVNQ</sequence>
<keyword evidence="2" id="KW-1185">Reference proteome</keyword>
<dbReference type="Proteomes" id="UP000000493">
    <property type="component" value="Chromosome"/>
</dbReference>
<protein>
    <recommendedName>
        <fullName evidence="3">Outer membrane protein beta-barrel domain-containing protein</fullName>
    </recommendedName>
</protein>
<evidence type="ECO:0000313" key="2">
    <source>
        <dbReference type="Proteomes" id="UP000000493"/>
    </source>
</evidence>
<dbReference type="EMBL" id="CP002859">
    <property type="protein sequence ID" value="AEI50455.1"/>
    <property type="molecule type" value="Genomic_DNA"/>
</dbReference>
<accession>A0A7U3ZNG6</accession>